<keyword evidence="1" id="KW-0805">Transcription regulation</keyword>
<reference evidence="7 8" key="1">
    <citation type="submission" date="2024-02" db="EMBL/GenBank/DDBJ databases">
        <authorList>
            <person name="Vignale AGUSTIN F."/>
            <person name="Sosa J E."/>
            <person name="Modenutti C."/>
        </authorList>
    </citation>
    <scope>NUCLEOTIDE SEQUENCE [LARGE SCALE GENOMIC DNA]</scope>
</reference>
<dbReference type="PROSITE" id="PS51005">
    <property type="entry name" value="NAC"/>
    <property type="match status" value="1"/>
</dbReference>
<dbReference type="EMBL" id="CAUOFW020007202">
    <property type="protein sequence ID" value="CAK9177999.1"/>
    <property type="molecule type" value="Genomic_DNA"/>
</dbReference>
<dbReference type="InterPro" id="IPR036093">
    <property type="entry name" value="NAC_dom_sf"/>
</dbReference>
<name>A0ABC8U8A4_9AQUA</name>
<evidence type="ECO:0000256" key="4">
    <source>
        <dbReference type="ARBA" id="ARBA00023242"/>
    </source>
</evidence>
<organism evidence="7 8">
    <name type="scientific">Ilex paraguariensis</name>
    <name type="common">yerba mate</name>
    <dbReference type="NCBI Taxonomy" id="185542"/>
    <lineage>
        <taxon>Eukaryota</taxon>
        <taxon>Viridiplantae</taxon>
        <taxon>Streptophyta</taxon>
        <taxon>Embryophyta</taxon>
        <taxon>Tracheophyta</taxon>
        <taxon>Spermatophyta</taxon>
        <taxon>Magnoliopsida</taxon>
        <taxon>eudicotyledons</taxon>
        <taxon>Gunneridae</taxon>
        <taxon>Pentapetalae</taxon>
        <taxon>asterids</taxon>
        <taxon>campanulids</taxon>
        <taxon>Aquifoliales</taxon>
        <taxon>Aquifoliaceae</taxon>
        <taxon>Ilex</taxon>
    </lineage>
</organism>
<keyword evidence="4" id="KW-0539">Nucleus</keyword>
<feature type="compositionally biased region" description="Polar residues" evidence="5">
    <location>
        <begin position="678"/>
        <end position="700"/>
    </location>
</feature>
<evidence type="ECO:0000256" key="1">
    <source>
        <dbReference type="ARBA" id="ARBA00023015"/>
    </source>
</evidence>
<gene>
    <name evidence="7" type="ORF">ILEXP_LOCUS47916</name>
</gene>
<feature type="domain" description="NAC" evidence="6">
    <location>
        <begin position="514"/>
        <end position="672"/>
    </location>
</feature>
<protein>
    <recommendedName>
        <fullName evidence="6">NAC domain-containing protein</fullName>
    </recommendedName>
</protein>
<evidence type="ECO:0000256" key="5">
    <source>
        <dbReference type="SAM" id="MobiDB-lite"/>
    </source>
</evidence>
<dbReference type="Proteomes" id="UP001642360">
    <property type="component" value="Unassembled WGS sequence"/>
</dbReference>
<dbReference type="SUPFAM" id="SSF101941">
    <property type="entry name" value="NAC domain"/>
    <property type="match status" value="1"/>
</dbReference>
<evidence type="ECO:0000256" key="3">
    <source>
        <dbReference type="ARBA" id="ARBA00023163"/>
    </source>
</evidence>
<dbReference type="InterPro" id="IPR032675">
    <property type="entry name" value="LRR_dom_sf"/>
</dbReference>
<dbReference type="AlphaFoldDB" id="A0ABC8U8A4"/>
<keyword evidence="3" id="KW-0804">Transcription</keyword>
<sequence>MKDMYGVQALPIKGVDEFTWEVEEHGKKRNNASLKDLESLSKLTTLEISLGELELIPRSLRLCSKLTRYAIYVGAHAYSVEHDWHKFMHLTLPTITTFPDWVSERIKESEVLWLKSDGSKSVVDELNLNGFLHLKELRIQNCGKLEYLTNAVDGRLQPSVFIFPILNTLDLRELANLIGVCGDQLPGAGSFSELKELQLGCLPSLTQLWKCPTQNVCLGNLRLVFLHECGSLGSLLSLSIASGMAQLEELHISNCGKLVEVFSDESGDGNVTSKIKFPKLKTIYLANLQSLIRFCGRIDGIEFPRLNDLKVYNLPIIKEFYPNSYNDNTLELKLLFDQKLLFGSFKRLELYQLQNVSEIWCSQIQTSSFSKLEKLEVESCNDLRHLIYPSMARALVHLRYLRIRNCQVMEEVVVKEEKKAKDERRKNEILFPQLRALVLGDLPKLRSFFQVKHGLDLPSLDFLSVFCCDELEAFSLGSLSTPKLKAVSSDYGDVWVHDLNTTIKLIYEKQKSQVPPDFRLHPTEEELLCYYLRKKVAHEMIYFNVIREVDLNKLEPWDIQERCKIGGTPQNAWYFFCHKYRKYPAGSRTNSVTTAGFWNATGRDKVIYSCNRRIGLRKTLVFYEGWAPNGQKSDWIIHEYRLDDSTHETKGSNLKRISTLEDPWVVCRIFKKRNFHKTLQSPQRTSSSPDSKTQPYNSIDNDGVLN</sequence>
<dbReference type="PANTHER" id="PTHR31744:SF221">
    <property type="entry name" value="NAC DOMAIN-CONTAINING PROTEIN 43-LIKE"/>
    <property type="match status" value="1"/>
</dbReference>
<dbReference type="Pfam" id="PF02365">
    <property type="entry name" value="NAM"/>
    <property type="match status" value="1"/>
</dbReference>
<evidence type="ECO:0000259" key="6">
    <source>
        <dbReference type="PROSITE" id="PS51005"/>
    </source>
</evidence>
<dbReference type="Gene3D" id="2.170.150.80">
    <property type="entry name" value="NAC domain"/>
    <property type="match status" value="1"/>
</dbReference>
<keyword evidence="2" id="KW-0238">DNA-binding</keyword>
<dbReference type="Pfam" id="PF23247">
    <property type="entry name" value="LRR_RPS2"/>
    <property type="match status" value="2"/>
</dbReference>
<dbReference type="InterPro" id="IPR057135">
    <property type="entry name" value="At4g27190-like_LRR"/>
</dbReference>
<dbReference type="PANTHER" id="PTHR31744">
    <property type="entry name" value="PROTEIN CUP-SHAPED COTYLEDON 2-RELATED"/>
    <property type="match status" value="1"/>
</dbReference>
<evidence type="ECO:0000256" key="2">
    <source>
        <dbReference type="ARBA" id="ARBA00023125"/>
    </source>
</evidence>
<evidence type="ECO:0000313" key="7">
    <source>
        <dbReference type="EMBL" id="CAK9177999.1"/>
    </source>
</evidence>
<dbReference type="GO" id="GO:0003677">
    <property type="term" value="F:DNA binding"/>
    <property type="evidence" value="ECO:0007669"/>
    <property type="project" value="UniProtKB-KW"/>
</dbReference>
<feature type="region of interest" description="Disordered" evidence="5">
    <location>
        <begin position="678"/>
        <end position="706"/>
    </location>
</feature>
<proteinExistence type="predicted"/>
<accession>A0ABC8U8A4</accession>
<keyword evidence="8" id="KW-1185">Reference proteome</keyword>
<comment type="caution">
    <text evidence="7">The sequence shown here is derived from an EMBL/GenBank/DDBJ whole genome shotgun (WGS) entry which is preliminary data.</text>
</comment>
<evidence type="ECO:0000313" key="8">
    <source>
        <dbReference type="Proteomes" id="UP001642360"/>
    </source>
</evidence>
<dbReference type="InterPro" id="IPR003441">
    <property type="entry name" value="NAC-dom"/>
</dbReference>
<dbReference type="SUPFAM" id="SSF52058">
    <property type="entry name" value="L domain-like"/>
    <property type="match status" value="1"/>
</dbReference>
<dbReference type="Gene3D" id="3.80.10.10">
    <property type="entry name" value="Ribonuclease Inhibitor"/>
    <property type="match status" value="2"/>
</dbReference>